<gene>
    <name evidence="2" type="ORF">AVEN_112385_1</name>
</gene>
<evidence type="ECO:0000313" key="3">
    <source>
        <dbReference type="Proteomes" id="UP000499080"/>
    </source>
</evidence>
<proteinExistence type="predicted"/>
<protein>
    <submittedName>
        <fullName evidence="2">Uncharacterized protein</fullName>
    </submittedName>
</protein>
<evidence type="ECO:0000256" key="1">
    <source>
        <dbReference type="SAM" id="MobiDB-lite"/>
    </source>
</evidence>
<comment type="caution">
    <text evidence="2">The sequence shown here is derived from an EMBL/GenBank/DDBJ whole genome shotgun (WGS) entry which is preliminary data.</text>
</comment>
<sequence>MHCRGSRNLSETTVDQVRTVGDHVHENDLIPNVHRRFPATDVRESNSNLQHTETAENPSSQVPNEEQGPSSTSAVPSTDIPAHHR</sequence>
<reference evidence="2 3" key="1">
    <citation type="journal article" date="2019" name="Sci. Rep.">
        <title>Orb-weaving spider Araneus ventricosus genome elucidates the spidroin gene catalogue.</title>
        <authorList>
            <person name="Kono N."/>
            <person name="Nakamura H."/>
            <person name="Ohtoshi R."/>
            <person name="Moran D.A.P."/>
            <person name="Shinohara A."/>
            <person name="Yoshida Y."/>
            <person name="Fujiwara M."/>
            <person name="Mori M."/>
            <person name="Tomita M."/>
            <person name="Arakawa K."/>
        </authorList>
    </citation>
    <scope>NUCLEOTIDE SEQUENCE [LARGE SCALE GENOMIC DNA]</scope>
</reference>
<feature type="compositionally biased region" description="Polar residues" evidence="1">
    <location>
        <begin position="45"/>
        <end position="76"/>
    </location>
</feature>
<accession>A0A4Y2M7C6</accession>
<keyword evidence="3" id="KW-1185">Reference proteome</keyword>
<dbReference type="Proteomes" id="UP000499080">
    <property type="component" value="Unassembled WGS sequence"/>
</dbReference>
<dbReference type="AlphaFoldDB" id="A0A4Y2M7C6"/>
<evidence type="ECO:0000313" key="2">
    <source>
        <dbReference type="EMBL" id="GBN21586.1"/>
    </source>
</evidence>
<dbReference type="EMBL" id="BGPR01006756">
    <property type="protein sequence ID" value="GBN21586.1"/>
    <property type="molecule type" value="Genomic_DNA"/>
</dbReference>
<name>A0A4Y2M7C6_ARAVE</name>
<feature type="region of interest" description="Disordered" evidence="1">
    <location>
        <begin position="22"/>
        <end position="85"/>
    </location>
</feature>
<organism evidence="2 3">
    <name type="scientific">Araneus ventricosus</name>
    <name type="common">Orbweaver spider</name>
    <name type="synonym">Epeira ventricosa</name>
    <dbReference type="NCBI Taxonomy" id="182803"/>
    <lineage>
        <taxon>Eukaryota</taxon>
        <taxon>Metazoa</taxon>
        <taxon>Ecdysozoa</taxon>
        <taxon>Arthropoda</taxon>
        <taxon>Chelicerata</taxon>
        <taxon>Arachnida</taxon>
        <taxon>Araneae</taxon>
        <taxon>Araneomorphae</taxon>
        <taxon>Entelegynae</taxon>
        <taxon>Araneoidea</taxon>
        <taxon>Araneidae</taxon>
        <taxon>Araneus</taxon>
    </lineage>
</organism>